<protein>
    <recommendedName>
        <fullName evidence="5">Histidine kinase</fullName>
    </recommendedName>
</protein>
<accession>A0A0G4BA17</accession>
<dbReference type="InterPro" id="IPR036388">
    <property type="entry name" value="WH-like_DNA-bd_sf"/>
</dbReference>
<feature type="domain" description="DUF4325" evidence="2">
    <location>
        <begin position="279"/>
        <end position="332"/>
    </location>
</feature>
<evidence type="ECO:0000313" key="4">
    <source>
        <dbReference type="Proteomes" id="UP000035659"/>
    </source>
</evidence>
<dbReference type="SUPFAM" id="SSF46785">
    <property type="entry name" value="Winged helix' DNA-binding domain"/>
    <property type="match status" value="1"/>
</dbReference>
<dbReference type="Proteomes" id="UP000035659">
    <property type="component" value="Chromosome"/>
</dbReference>
<feature type="domain" description="Histidine kinase/HSP90-like ATPase" evidence="1">
    <location>
        <begin position="100"/>
        <end position="208"/>
    </location>
</feature>
<dbReference type="Pfam" id="PF13412">
    <property type="entry name" value="HTH_24"/>
    <property type="match status" value="1"/>
</dbReference>
<evidence type="ECO:0000313" key="3">
    <source>
        <dbReference type="EMBL" id="AKM84460.1"/>
    </source>
</evidence>
<dbReference type="InterPro" id="IPR036890">
    <property type="entry name" value="HATPase_C_sf"/>
</dbReference>
<dbReference type="PATRIC" id="fig|1620412.6.peg.1"/>
<dbReference type="KEGG" id="bgw:VE98_C0001G0001"/>
<evidence type="ECO:0000259" key="1">
    <source>
        <dbReference type="Pfam" id="PF13581"/>
    </source>
</evidence>
<evidence type="ECO:0008006" key="5">
    <source>
        <dbReference type="Google" id="ProtNLM"/>
    </source>
</evidence>
<dbReference type="InterPro" id="IPR003594">
    <property type="entry name" value="HATPase_dom"/>
</dbReference>
<reference evidence="3 4" key="1">
    <citation type="journal article" date="2015" name="Nature">
        <title>rRNA introns, odd ribosomes, and small enigmatic genomes across a large radiation of phyla.</title>
        <authorList>
            <person name="Brown C.T."/>
            <person name="Hug L.A."/>
            <person name="Thomas B.C."/>
            <person name="Sharon I."/>
            <person name="Castelle C.J."/>
            <person name="Singh A."/>
            <person name="Wilkins M.J."/>
            <person name="Williams K.H."/>
            <person name="Banfield J.F."/>
        </authorList>
    </citation>
    <scope>NUCLEOTIDE SEQUENCE [LARGE SCALE GENOMIC DNA]</scope>
</reference>
<dbReference type="InterPro" id="IPR025474">
    <property type="entry name" value="DUF4325"/>
</dbReference>
<dbReference type="InterPro" id="IPR036390">
    <property type="entry name" value="WH_DNA-bd_sf"/>
</dbReference>
<evidence type="ECO:0000259" key="2">
    <source>
        <dbReference type="Pfam" id="PF14213"/>
    </source>
</evidence>
<dbReference type="STRING" id="1620412.VE98_C0001G0001"/>
<sequence>MNEDIEQRIIREMHRKGSIKTSDIVEATGLARQSVHRVLKRLVDRGDLVKVGDTKGAKYMSRELAMKGADPMRIRRSFANRDLHEDLILGQLRDQTTILQGVKSNVIKIVEYAFTEMVNNAISHSDSAKVTVEMESLDGAIRFVVKDYGIGIFNNLIEKYGLEDKYAAIQELLKGKTTTKPDRHTGEGVFFTSKVADTFHIESSGLRLTVDNSLDDVFVENIKDNRRGTRIVFDISKGSNRELSNIFRKYTEGDLAFSKTEIKVKLYKLGISYVSRSEAKRVVQNLDRFKSVVFDFAKVDTVGQAFADEIFRVFTNEHPAISIRHINANENVEFMIQRAIAGRTQPGLL</sequence>
<dbReference type="EMBL" id="CP011216">
    <property type="protein sequence ID" value="AKM84460.1"/>
    <property type="molecule type" value="Genomic_DNA"/>
</dbReference>
<dbReference type="AlphaFoldDB" id="A0A0G4BA17"/>
<proteinExistence type="predicted"/>
<gene>
    <name evidence="3" type="ORF">VE98_C0001G0001</name>
</gene>
<dbReference type="Pfam" id="PF14213">
    <property type="entry name" value="DUF4325"/>
    <property type="match status" value="1"/>
</dbReference>
<dbReference type="Gene3D" id="3.30.565.10">
    <property type="entry name" value="Histidine kinase-like ATPase, C-terminal domain"/>
    <property type="match status" value="1"/>
</dbReference>
<name>A0A0G4BA17_UNCK3</name>
<organism evidence="3 4">
    <name type="scientific">candidate division Kazan bacterium GW2011_GWA1_50_15</name>
    <dbReference type="NCBI Taxonomy" id="1620412"/>
    <lineage>
        <taxon>Bacteria</taxon>
        <taxon>Bacteria division Kazan-3B-28</taxon>
    </lineage>
</organism>
<dbReference type="SUPFAM" id="SSF55874">
    <property type="entry name" value="ATPase domain of HSP90 chaperone/DNA topoisomerase II/histidine kinase"/>
    <property type="match status" value="1"/>
</dbReference>
<dbReference type="Gene3D" id="1.10.10.10">
    <property type="entry name" value="Winged helix-like DNA-binding domain superfamily/Winged helix DNA-binding domain"/>
    <property type="match status" value="1"/>
</dbReference>
<dbReference type="Pfam" id="PF13581">
    <property type="entry name" value="HATPase_c_2"/>
    <property type="match status" value="1"/>
</dbReference>